<keyword evidence="6 7" id="KW-0472">Membrane</keyword>
<keyword evidence="3" id="KW-1003">Cell membrane</keyword>
<comment type="caution">
    <text evidence="8">The sequence shown here is derived from an EMBL/GenBank/DDBJ whole genome shotgun (WGS) entry which is preliminary data.</text>
</comment>
<dbReference type="PANTHER" id="PTHR43663:SF1">
    <property type="entry name" value="CHROMATE TRANSPORTER"/>
    <property type="match status" value="1"/>
</dbReference>
<evidence type="ECO:0000256" key="1">
    <source>
        <dbReference type="ARBA" id="ARBA00004651"/>
    </source>
</evidence>
<evidence type="ECO:0000256" key="4">
    <source>
        <dbReference type="ARBA" id="ARBA00022692"/>
    </source>
</evidence>
<dbReference type="Pfam" id="PF02417">
    <property type="entry name" value="Chromate_transp"/>
    <property type="match status" value="1"/>
</dbReference>
<dbReference type="RefSeq" id="WP_161048265.1">
    <property type="nucleotide sequence ID" value="NZ_WWCS01000080.1"/>
</dbReference>
<feature type="transmembrane region" description="Helical" evidence="7">
    <location>
        <begin position="7"/>
        <end position="26"/>
    </location>
</feature>
<dbReference type="InterPro" id="IPR003370">
    <property type="entry name" value="Chromate_transpt"/>
</dbReference>
<comment type="subcellular location">
    <subcellularLocation>
        <location evidence="1">Cell membrane</location>
        <topology evidence="1">Multi-pass membrane protein</topology>
    </subcellularLocation>
</comment>
<dbReference type="Proteomes" id="UP000466332">
    <property type="component" value="Unassembled WGS sequence"/>
</dbReference>
<comment type="similarity">
    <text evidence="2">Belongs to the chromate ion transporter (CHR) (TC 2.A.51) family.</text>
</comment>
<dbReference type="EMBL" id="WWCS01000080">
    <property type="protein sequence ID" value="MYN43435.1"/>
    <property type="molecule type" value="Genomic_DNA"/>
</dbReference>
<sequence length="136" mass="14111">LATLALLFLRIGCTSVGGFMAMVAMTQQVLVERRRLLPAADLLDGLALASVLPGPVAVNVVAYAGYRLRGAAGAAVAMLCVVLPAFLCIVALTALYFRYGGLAGARPLFLGVTPAIVAVVLAAGCRLWRGAVRRPM</sequence>
<feature type="transmembrane region" description="Helical" evidence="7">
    <location>
        <begin position="73"/>
        <end position="96"/>
    </location>
</feature>
<accession>A0ABW9WSF2</accession>
<gene>
    <name evidence="8" type="ORF">GTP55_29330</name>
</gene>
<feature type="non-terminal residue" evidence="8">
    <location>
        <position position="136"/>
    </location>
</feature>
<evidence type="ECO:0000256" key="6">
    <source>
        <dbReference type="ARBA" id="ARBA00023136"/>
    </source>
</evidence>
<keyword evidence="9" id="KW-1185">Reference proteome</keyword>
<reference evidence="8 9" key="1">
    <citation type="submission" date="2019-12" db="EMBL/GenBank/DDBJ databases">
        <title>Novel species isolated from a subtropical stream in China.</title>
        <authorList>
            <person name="Lu H."/>
        </authorList>
    </citation>
    <scope>NUCLEOTIDE SEQUENCE [LARGE SCALE GENOMIC DNA]</scope>
    <source>
        <strain evidence="8 9">FT109W</strain>
    </source>
</reference>
<proteinExistence type="inferred from homology"/>
<feature type="transmembrane region" description="Helical" evidence="7">
    <location>
        <begin position="46"/>
        <end position="66"/>
    </location>
</feature>
<evidence type="ECO:0000313" key="9">
    <source>
        <dbReference type="Proteomes" id="UP000466332"/>
    </source>
</evidence>
<name>A0ABW9WSF2_9BURK</name>
<dbReference type="PANTHER" id="PTHR43663">
    <property type="entry name" value="CHROMATE TRANSPORT PROTEIN-RELATED"/>
    <property type="match status" value="1"/>
</dbReference>
<evidence type="ECO:0000256" key="7">
    <source>
        <dbReference type="SAM" id="Phobius"/>
    </source>
</evidence>
<keyword evidence="4 7" id="KW-0812">Transmembrane</keyword>
<organism evidence="8 9">
    <name type="scientific">Duganella margarita</name>
    <dbReference type="NCBI Taxonomy" id="2692170"/>
    <lineage>
        <taxon>Bacteria</taxon>
        <taxon>Pseudomonadati</taxon>
        <taxon>Pseudomonadota</taxon>
        <taxon>Betaproteobacteria</taxon>
        <taxon>Burkholderiales</taxon>
        <taxon>Oxalobacteraceae</taxon>
        <taxon>Telluria group</taxon>
        <taxon>Duganella</taxon>
    </lineage>
</organism>
<protein>
    <submittedName>
        <fullName evidence="8">Chromate transporter</fullName>
    </submittedName>
</protein>
<evidence type="ECO:0000256" key="3">
    <source>
        <dbReference type="ARBA" id="ARBA00022475"/>
    </source>
</evidence>
<feature type="non-terminal residue" evidence="8">
    <location>
        <position position="1"/>
    </location>
</feature>
<keyword evidence="5 7" id="KW-1133">Transmembrane helix</keyword>
<evidence type="ECO:0000313" key="8">
    <source>
        <dbReference type="EMBL" id="MYN43435.1"/>
    </source>
</evidence>
<evidence type="ECO:0000256" key="5">
    <source>
        <dbReference type="ARBA" id="ARBA00022989"/>
    </source>
</evidence>
<evidence type="ECO:0000256" key="2">
    <source>
        <dbReference type="ARBA" id="ARBA00005262"/>
    </source>
</evidence>
<feature type="transmembrane region" description="Helical" evidence="7">
    <location>
        <begin position="108"/>
        <end position="128"/>
    </location>
</feature>
<dbReference type="InterPro" id="IPR052518">
    <property type="entry name" value="CHR_Transporter"/>
</dbReference>